<feature type="domain" description="Quinolinate phosphoribosyl transferase N-terminal" evidence="15">
    <location>
        <begin position="24"/>
        <end position="107"/>
    </location>
</feature>
<feature type="binding site" evidence="13">
    <location>
        <position position="166"/>
    </location>
    <ligand>
        <name>substrate</name>
    </ligand>
</feature>
<dbReference type="InterPro" id="IPR002638">
    <property type="entry name" value="Quinolinate_PRibosylTrfase_C"/>
</dbReference>
<keyword evidence="8 12" id="KW-0808">Transferase</keyword>
<evidence type="ECO:0000256" key="11">
    <source>
        <dbReference type="ARBA" id="ARBA00069173"/>
    </source>
</evidence>
<evidence type="ECO:0000259" key="14">
    <source>
        <dbReference type="Pfam" id="PF01729"/>
    </source>
</evidence>
<keyword evidence="17" id="KW-1185">Reference proteome</keyword>
<dbReference type="InterPro" id="IPR037128">
    <property type="entry name" value="Quinolinate_PRibosylTase_N_sf"/>
</dbReference>
<dbReference type="FunFam" id="3.20.20.70:FF:000030">
    <property type="entry name" value="Nicotinate-nucleotide pyrophosphorylase, carboxylating"/>
    <property type="match status" value="1"/>
</dbReference>
<sequence length="278" mass="28827">MLPDLLLEPLVRAALIEDLGPMGDATCRAVIPPGLTYAAQLNARAAGVASGLRIAAMAFRLVDPALRIEPLRTDGQPFAAGDPLLRISGSASSILMAERVALNFAGRLTGIATLTAAFVAQTARHKARITCTRKTTPGLRAVEKEAVRHGGGANHRYGLSDAILIKDNHIAAAGGVRAVLAAAMAARSHMMRIEIEVDRLDQLAEVLAIGGADVVLLDNMTTPQLAEAVALAAGRVVLEASGNMALPRIAEVAATGVDYISVGALTHSAPVLDLGLDF</sequence>
<feature type="binding site" evidence="13">
    <location>
        <begin position="132"/>
        <end position="134"/>
    </location>
    <ligand>
        <name>substrate</name>
    </ligand>
</feature>
<dbReference type="NCBIfam" id="TIGR00078">
    <property type="entry name" value="nadC"/>
    <property type="match status" value="1"/>
</dbReference>
<feature type="binding site" evidence="13">
    <location>
        <position position="218"/>
    </location>
    <ligand>
        <name>substrate</name>
    </ligand>
</feature>
<dbReference type="SUPFAM" id="SSF54675">
    <property type="entry name" value="Nicotinate/Quinolinate PRTase N-terminal domain-like"/>
    <property type="match status" value="1"/>
</dbReference>
<keyword evidence="6" id="KW-0662">Pyridine nucleotide biosynthesis</keyword>
<feature type="binding site" evidence="13">
    <location>
        <begin position="241"/>
        <end position="243"/>
    </location>
    <ligand>
        <name>substrate</name>
    </ligand>
</feature>
<dbReference type="InterPro" id="IPR022412">
    <property type="entry name" value="Quinolinate_PRibosylTrfase_N"/>
</dbReference>
<dbReference type="InterPro" id="IPR013785">
    <property type="entry name" value="Aldolase_TIM"/>
</dbReference>
<dbReference type="EMBL" id="CP076361">
    <property type="protein sequence ID" value="QWK88975.1"/>
    <property type="molecule type" value="Genomic_DNA"/>
</dbReference>
<evidence type="ECO:0000256" key="3">
    <source>
        <dbReference type="ARBA" id="ARBA00009400"/>
    </source>
</evidence>
<proteinExistence type="inferred from homology"/>
<feature type="binding site" evidence="13">
    <location>
        <begin position="262"/>
        <end position="264"/>
    </location>
    <ligand>
        <name>substrate</name>
    </ligand>
</feature>
<protein>
    <recommendedName>
        <fullName evidence="11">Probable nicotinate-nucleotide pyrophosphorylase [carboxylating]</fullName>
        <ecNumber evidence="5">2.4.2.19</ecNumber>
    </recommendedName>
    <alternativeName>
        <fullName evidence="9">Quinolinate phosphoribosyltransferase [decarboxylating]</fullName>
    </alternativeName>
</protein>
<evidence type="ECO:0000259" key="15">
    <source>
        <dbReference type="Pfam" id="PF02749"/>
    </source>
</evidence>
<evidence type="ECO:0000256" key="1">
    <source>
        <dbReference type="ARBA" id="ARBA00003237"/>
    </source>
</evidence>
<dbReference type="PANTHER" id="PTHR32179:SF3">
    <property type="entry name" value="NICOTINATE-NUCLEOTIDE PYROPHOSPHORYLASE [CARBOXYLATING]"/>
    <property type="match status" value="1"/>
</dbReference>
<feature type="binding site" evidence="13">
    <location>
        <position position="99"/>
    </location>
    <ligand>
        <name>substrate</name>
    </ligand>
</feature>
<dbReference type="FunFam" id="3.90.1170.20:FF:000001">
    <property type="entry name" value="Nicotinate-nucleotide diphosphorylase (Carboxylating)"/>
    <property type="match status" value="1"/>
</dbReference>
<dbReference type="EC" id="2.4.2.19" evidence="5"/>
<evidence type="ECO:0000256" key="8">
    <source>
        <dbReference type="ARBA" id="ARBA00022679"/>
    </source>
</evidence>
<reference evidence="16" key="1">
    <citation type="submission" date="2021-06" db="EMBL/GenBank/DDBJ databases">
        <title>Direct submission.</title>
        <authorList>
            <person name="Lee C.-S."/>
            <person name="Jin L."/>
        </authorList>
    </citation>
    <scope>NUCLEOTIDE SEQUENCE</scope>
    <source>
        <strain evidence="16">Con5</strain>
    </source>
</reference>
<dbReference type="Pfam" id="PF01729">
    <property type="entry name" value="QRPTase_C"/>
    <property type="match status" value="1"/>
</dbReference>
<organism evidence="16 17">
    <name type="scientific">Gemmobacter fulvus</name>
    <dbReference type="NCBI Taxonomy" id="2840474"/>
    <lineage>
        <taxon>Bacteria</taxon>
        <taxon>Pseudomonadati</taxon>
        <taxon>Pseudomonadota</taxon>
        <taxon>Alphaproteobacteria</taxon>
        <taxon>Rhodobacterales</taxon>
        <taxon>Paracoccaceae</taxon>
        <taxon>Gemmobacter</taxon>
    </lineage>
</organism>
<evidence type="ECO:0000256" key="13">
    <source>
        <dbReference type="PIRSR" id="PIRSR006250-1"/>
    </source>
</evidence>
<comment type="subunit">
    <text evidence="4">Hexamer formed by 3 homodimers.</text>
</comment>
<gene>
    <name evidence="16" type="primary">nadC</name>
    <name evidence="16" type="ORF">KM031_08705</name>
</gene>
<dbReference type="PIRSF" id="PIRSF006250">
    <property type="entry name" value="NadC_ModD"/>
    <property type="match status" value="1"/>
</dbReference>
<dbReference type="InterPro" id="IPR027277">
    <property type="entry name" value="NadC/ModD"/>
</dbReference>
<name>A0A975P352_9RHOB</name>
<evidence type="ECO:0000313" key="16">
    <source>
        <dbReference type="EMBL" id="QWK88975.1"/>
    </source>
</evidence>
<accession>A0A975P352</accession>
<evidence type="ECO:0000256" key="12">
    <source>
        <dbReference type="PIRNR" id="PIRNR006250"/>
    </source>
</evidence>
<dbReference type="Pfam" id="PF02749">
    <property type="entry name" value="QRPTase_N"/>
    <property type="match status" value="1"/>
</dbReference>
<dbReference type="PANTHER" id="PTHR32179">
    <property type="entry name" value="NICOTINATE-NUCLEOTIDE PYROPHOSPHORYLASE [CARBOXYLATING]"/>
    <property type="match status" value="1"/>
</dbReference>
<evidence type="ECO:0000256" key="10">
    <source>
        <dbReference type="ARBA" id="ARBA00047445"/>
    </source>
</evidence>
<evidence type="ECO:0000256" key="4">
    <source>
        <dbReference type="ARBA" id="ARBA00011218"/>
    </source>
</evidence>
<keyword evidence="7 12" id="KW-0328">Glycosyltransferase</keyword>
<dbReference type="GO" id="GO:0034213">
    <property type="term" value="P:quinolinate catabolic process"/>
    <property type="evidence" value="ECO:0007669"/>
    <property type="project" value="TreeGrafter"/>
</dbReference>
<comment type="similarity">
    <text evidence="3 12">Belongs to the NadC/ModD family.</text>
</comment>
<dbReference type="GO" id="GO:0004514">
    <property type="term" value="F:nicotinate-nucleotide diphosphorylase (carboxylating) activity"/>
    <property type="evidence" value="ECO:0007669"/>
    <property type="project" value="UniProtKB-EC"/>
</dbReference>
<dbReference type="AlphaFoldDB" id="A0A975P352"/>
<dbReference type="GO" id="GO:0009435">
    <property type="term" value="P:NAD+ biosynthetic process"/>
    <property type="evidence" value="ECO:0007669"/>
    <property type="project" value="InterPro"/>
</dbReference>
<dbReference type="SUPFAM" id="SSF51690">
    <property type="entry name" value="Nicotinate/Quinolinate PRTase C-terminal domain-like"/>
    <property type="match status" value="1"/>
</dbReference>
<evidence type="ECO:0000313" key="17">
    <source>
        <dbReference type="Proteomes" id="UP000679352"/>
    </source>
</evidence>
<dbReference type="Gene3D" id="3.90.1170.20">
    <property type="entry name" value="Quinolinate phosphoribosyl transferase, N-terminal domain"/>
    <property type="match status" value="1"/>
</dbReference>
<dbReference type="RefSeq" id="WP_215506246.1">
    <property type="nucleotide sequence ID" value="NZ_CP076361.1"/>
</dbReference>
<feature type="binding site" evidence="13">
    <location>
        <position position="156"/>
    </location>
    <ligand>
        <name>substrate</name>
    </ligand>
</feature>
<comment type="function">
    <text evidence="1">Involved in the catabolism of quinolinic acid (QA).</text>
</comment>
<feature type="binding site" evidence="13">
    <location>
        <position position="196"/>
    </location>
    <ligand>
        <name>substrate</name>
    </ligand>
</feature>
<evidence type="ECO:0000256" key="5">
    <source>
        <dbReference type="ARBA" id="ARBA00011944"/>
    </source>
</evidence>
<comment type="catalytic activity">
    <reaction evidence="10">
        <text>nicotinate beta-D-ribonucleotide + CO2 + diphosphate = quinolinate + 5-phospho-alpha-D-ribose 1-diphosphate + 2 H(+)</text>
        <dbReference type="Rhea" id="RHEA:12733"/>
        <dbReference type="ChEBI" id="CHEBI:15378"/>
        <dbReference type="ChEBI" id="CHEBI:16526"/>
        <dbReference type="ChEBI" id="CHEBI:29959"/>
        <dbReference type="ChEBI" id="CHEBI:33019"/>
        <dbReference type="ChEBI" id="CHEBI:57502"/>
        <dbReference type="ChEBI" id="CHEBI:58017"/>
        <dbReference type="EC" id="2.4.2.19"/>
    </reaction>
</comment>
<dbReference type="GO" id="GO:0005737">
    <property type="term" value="C:cytoplasm"/>
    <property type="evidence" value="ECO:0007669"/>
    <property type="project" value="TreeGrafter"/>
</dbReference>
<comment type="pathway">
    <text evidence="2">Cofactor biosynthesis; NAD(+) biosynthesis; nicotinate D-ribonucleotide from quinolinate: step 1/1.</text>
</comment>
<dbReference type="InterPro" id="IPR004393">
    <property type="entry name" value="NadC"/>
</dbReference>
<dbReference type="Proteomes" id="UP000679352">
    <property type="component" value="Chromosome"/>
</dbReference>
<evidence type="ECO:0000256" key="6">
    <source>
        <dbReference type="ARBA" id="ARBA00022642"/>
    </source>
</evidence>
<dbReference type="InterPro" id="IPR036068">
    <property type="entry name" value="Nicotinate_pribotase-like_C"/>
</dbReference>
<dbReference type="Gene3D" id="3.20.20.70">
    <property type="entry name" value="Aldolase class I"/>
    <property type="match status" value="1"/>
</dbReference>
<dbReference type="KEGG" id="gfu:KM031_08705"/>
<evidence type="ECO:0000256" key="7">
    <source>
        <dbReference type="ARBA" id="ARBA00022676"/>
    </source>
</evidence>
<dbReference type="CDD" id="cd01572">
    <property type="entry name" value="QPRTase"/>
    <property type="match status" value="1"/>
</dbReference>
<feature type="domain" description="Quinolinate phosphoribosyl transferase C-terminal" evidence="14">
    <location>
        <begin position="111"/>
        <end position="277"/>
    </location>
</feature>
<evidence type="ECO:0000256" key="2">
    <source>
        <dbReference type="ARBA" id="ARBA00004893"/>
    </source>
</evidence>
<evidence type="ECO:0000256" key="9">
    <source>
        <dbReference type="ARBA" id="ARBA00033102"/>
    </source>
</evidence>